<accession>A0A928X168</accession>
<dbReference type="Proteomes" id="UP000615026">
    <property type="component" value="Unassembled WGS sequence"/>
</dbReference>
<dbReference type="EMBL" id="JADEXP010000014">
    <property type="protein sequence ID" value="MBE9065659.1"/>
    <property type="molecule type" value="Genomic_DNA"/>
</dbReference>
<dbReference type="GO" id="GO:0005829">
    <property type="term" value="C:cytosol"/>
    <property type="evidence" value="ECO:0007669"/>
    <property type="project" value="TreeGrafter"/>
</dbReference>
<sequence>MTDPTKIILDTDPGGDDIFVFLWLLSLVKQGLVDLVAITAAEGNVAARNTFTNSAQILELAGFSTIPIGRAVSLQSDPGENAGHIHGTDGMGNLSRTLPSSARDFDSAQSADDLLIEALNADPGQITILAIGPLTNLAAAEAKQPGILKKAKEIVVMGGAFHCRGNVTPTAEFNIWFNPKAAQVVFDSRDDIVVLPLDVTRDLVFTQTMAEIVTQHNAHSNLAQFVVKLCRFMVSTALKYRATGGIPGFLVHDAATVGYLFYPETLMLRRARVQVETQGEWTLGQTLMDERHRAKSGTNAWVALQVDSPNFFTSFVEDLKHLIE</sequence>
<keyword evidence="1 4" id="KW-0378">Hydrolase</keyword>
<keyword evidence="2" id="KW-0326">Glycosidase</keyword>
<organism evidence="4 5">
    <name type="scientific">Leptolyngbya cf. ectocarpi LEGE 11479</name>
    <dbReference type="NCBI Taxonomy" id="1828722"/>
    <lineage>
        <taxon>Bacteria</taxon>
        <taxon>Bacillati</taxon>
        <taxon>Cyanobacteriota</taxon>
        <taxon>Cyanophyceae</taxon>
        <taxon>Leptolyngbyales</taxon>
        <taxon>Leptolyngbyaceae</taxon>
        <taxon>Leptolyngbya group</taxon>
        <taxon>Leptolyngbya</taxon>
    </lineage>
</organism>
<dbReference type="RefSeq" id="WP_193990791.1">
    <property type="nucleotide sequence ID" value="NZ_JADEXP010000014.1"/>
</dbReference>
<dbReference type="InterPro" id="IPR023186">
    <property type="entry name" value="IUNH"/>
</dbReference>
<gene>
    <name evidence="4" type="ORF">IQ260_03225</name>
</gene>
<evidence type="ECO:0000256" key="1">
    <source>
        <dbReference type="ARBA" id="ARBA00022801"/>
    </source>
</evidence>
<dbReference type="PANTHER" id="PTHR12304">
    <property type="entry name" value="INOSINE-URIDINE PREFERRING NUCLEOSIDE HYDROLASE"/>
    <property type="match status" value="1"/>
</dbReference>
<dbReference type="InterPro" id="IPR001910">
    <property type="entry name" value="Inosine/uridine_hydrolase_dom"/>
</dbReference>
<dbReference type="AlphaFoldDB" id="A0A928X168"/>
<feature type="domain" description="Inosine/uridine-preferring nucleoside hydrolase" evidence="3">
    <location>
        <begin position="7"/>
        <end position="312"/>
    </location>
</feature>
<dbReference type="SUPFAM" id="SSF53590">
    <property type="entry name" value="Nucleoside hydrolase"/>
    <property type="match status" value="1"/>
</dbReference>
<name>A0A928X168_LEPEC</name>
<dbReference type="InterPro" id="IPR036452">
    <property type="entry name" value="Ribo_hydro-like"/>
</dbReference>
<keyword evidence="5" id="KW-1185">Reference proteome</keyword>
<dbReference type="Pfam" id="PF01156">
    <property type="entry name" value="IU_nuc_hydro"/>
    <property type="match status" value="1"/>
</dbReference>
<evidence type="ECO:0000259" key="3">
    <source>
        <dbReference type="Pfam" id="PF01156"/>
    </source>
</evidence>
<dbReference type="GO" id="GO:0006152">
    <property type="term" value="P:purine nucleoside catabolic process"/>
    <property type="evidence" value="ECO:0007669"/>
    <property type="project" value="TreeGrafter"/>
</dbReference>
<comment type="caution">
    <text evidence="4">The sequence shown here is derived from an EMBL/GenBank/DDBJ whole genome shotgun (WGS) entry which is preliminary data.</text>
</comment>
<evidence type="ECO:0000313" key="4">
    <source>
        <dbReference type="EMBL" id="MBE9065659.1"/>
    </source>
</evidence>
<protein>
    <submittedName>
        <fullName evidence="4">Nucleoside hydrolase</fullName>
    </submittedName>
</protein>
<evidence type="ECO:0000256" key="2">
    <source>
        <dbReference type="ARBA" id="ARBA00023295"/>
    </source>
</evidence>
<dbReference type="GO" id="GO:0008477">
    <property type="term" value="F:purine nucleosidase activity"/>
    <property type="evidence" value="ECO:0007669"/>
    <property type="project" value="TreeGrafter"/>
</dbReference>
<dbReference type="PANTHER" id="PTHR12304:SF4">
    <property type="entry name" value="URIDINE NUCLEOSIDASE"/>
    <property type="match status" value="1"/>
</dbReference>
<reference evidence="4" key="1">
    <citation type="submission" date="2020-10" db="EMBL/GenBank/DDBJ databases">
        <authorList>
            <person name="Castelo-Branco R."/>
            <person name="Eusebio N."/>
            <person name="Adriana R."/>
            <person name="Vieira A."/>
            <person name="Brugerolle De Fraissinette N."/>
            <person name="Rezende De Castro R."/>
            <person name="Schneider M.P."/>
            <person name="Vasconcelos V."/>
            <person name="Leao P.N."/>
        </authorList>
    </citation>
    <scope>NUCLEOTIDE SEQUENCE</scope>
    <source>
        <strain evidence="4">LEGE 11479</strain>
    </source>
</reference>
<evidence type="ECO:0000313" key="5">
    <source>
        <dbReference type="Proteomes" id="UP000615026"/>
    </source>
</evidence>
<proteinExistence type="predicted"/>
<dbReference type="Gene3D" id="3.90.245.10">
    <property type="entry name" value="Ribonucleoside hydrolase-like"/>
    <property type="match status" value="1"/>
</dbReference>